<accession>A0A0R0DK60</accession>
<dbReference type="PATRIC" id="fig|336566.3.peg.3043"/>
<dbReference type="NCBIfam" id="TIGR01710">
    <property type="entry name" value="typeII_sec_gspG"/>
    <property type="match status" value="1"/>
</dbReference>
<dbReference type="Pfam" id="PF08334">
    <property type="entry name" value="T2SSG"/>
    <property type="match status" value="1"/>
</dbReference>
<dbReference type="InterPro" id="IPR010054">
    <property type="entry name" value="Type2_sec_GspG"/>
</dbReference>
<dbReference type="GO" id="GO:0015627">
    <property type="term" value="C:type II protein secretion system complex"/>
    <property type="evidence" value="ECO:0007669"/>
    <property type="project" value="InterPro"/>
</dbReference>
<evidence type="ECO:0000256" key="3">
    <source>
        <dbReference type="ARBA" id="ARBA00020042"/>
    </source>
</evidence>
<feature type="domain" description="Type II secretion system protein GspG C-terminal" evidence="11">
    <location>
        <begin position="37"/>
        <end position="142"/>
    </location>
</feature>
<reference evidence="12 13" key="1">
    <citation type="submission" date="2015-05" db="EMBL/GenBank/DDBJ databases">
        <title>Genome sequencing and analysis of members of genus Stenotrophomonas.</title>
        <authorList>
            <person name="Patil P.P."/>
            <person name="Midha S."/>
            <person name="Patil P.B."/>
        </authorList>
    </citation>
    <scope>NUCLEOTIDE SEQUENCE [LARGE SCALE GENOMIC DNA]</scope>
    <source>
        <strain evidence="12 13">DSM 24757</strain>
    </source>
</reference>
<dbReference type="InterPro" id="IPR045584">
    <property type="entry name" value="Pilin-like"/>
</dbReference>
<dbReference type="AlphaFoldDB" id="A0A0R0DK60"/>
<dbReference type="SUPFAM" id="SSF54523">
    <property type="entry name" value="Pili subunits"/>
    <property type="match status" value="1"/>
</dbReference>
<dbReference type="GO" id="GO:0015628">
    <property type="term" value="P:protein secretion by the type II secretion system"/>
    <property type="evidence" value="ECO:0007669"/>
    <property type="project" value="InterPro"/>
</dbReference>
<protein>
    <recommendedName>
        <fullName evidence="3">Type II secretion system core protein G</fullName>
    </recommendedName>
</protein>
<dbReference type="InterPro" id="IPR013545">
    <property type="entry name" value="T2SS_protein-GspG_C"/>
</dbReference>
<evidence type="ECO:0000256" key="6">
    <source>
        <dbReference type="ARBA" id="ARBA00022519"/>
    </source>
</evidence>
<dbReference type="NCBIfam" id="TIGR02532">
    <property type="entry name" value="IV_pilin_GFxxxE"/>
    <property type="match status" value="1"/>
</dbReference>
<dbReference type="PROSITE" id="PS00409">
    <property type="entry name" value="PROKAR_NTER_METHYL"/>
    <property type="match status" value="1"/>
</dbReference>
<dbReference type="PANTHER" id="PTHR30093:SF44">
    <property type="entry name" value="TYPE II SECRETION SYSTEM CORE PROTEIN G"/>
    <property type="match status" value="1"/>
</dbReference>
<evidence type="ECO:0000256" key="9">
    <source>
        <dbReference type="ARBA" id="ARBA00023136"/>
    </source>
</evidence>
<gene>
    <name evidence="12" type="ORF">ABB30_03070</name>
</gene>
<evidence type="ECO:0000256" key="7">
    <source>
        <dbReference type="ARBA" id="ARBA00022692"/>
    </source>
</evidence>
<evidence type="ECO:0000256" key="10">
    <source>
        <dbReference type="SAM" id="Phobius"/>
    </source>
</evidence>
<comment type="subcellular location">
    <subcellularLocation>
        <location evidence="1">Cell inner membrane</location>
        <topology evidence="1">Single-pass membrane protein</topology>
    </subcellularLocation>
</comment>
<dbReference type="STRING" id="336566.ABB30_03070"/>
<keyword evidence="9 10" id="KW-0472">Membrane</keyword>
<sequence>MRNATMMQTRQQTGFTLIEVMVVVVIIGILGALVVPQVMGRPDQAKVTVARGDLKAVASALEMYRLDNHVYPDTQQGLEALVTRPAQGAPNWNREGYLRSLPLDPWGRPYLYLSPAAGAPYQLYSLGADGRQGGEGTDADLDSRQP</sequence>
<comment type="similarity">
    <text evidence="2">Belongs to the GSP G family.</text>
</comment>
<dbReference type="InterPro" id="IPR012902">
    <property type="entry name" value="N_methyl_site"/>
</dbReference>
<keyword evidence="4" id="KW-1003">Cell membrane</keyword>
<dbReference type="Proteomes" id="UP000050956">
    <property type="component" value="Unassembled WGS sequence"/>
</dbReference>
<evidence type="ECO:0000256" key="5">
    <source>
        <dbReference type="ARBA" id="ARBA00022481"/>
    </source>
</evidence>
<dbReference type="Pfam" id="PF07963">
    <property type="entry name" value="N_methyl"/>
    <property type="match status" value="1"/>
</dbReference>
<comment type="caution">
    <text evidence="12">The sequence shown here is derived from an EMBL/GenBank/DDBJ whole genome shotgun (WGS) entry which is preliminary data.</text>
</comment>
<evidence type="ECO:0000256" key="4">
    <source>
        <dbReference type="ARBA" id="ARBA00022475"/>
    </source>
</evidence>
<dbReference type="EMBL" id="LDJM01000008">
    <property type="protein sequence ID" value="KRG78759.1"/>
    <property type="molecule type" value="Genomic_DNA"/>
</dbReference>
<dbReference type="InterPro" id="IPR000983">
    <property type="entry name" value="Bac_GSPG_pilin"/>
</dbReference>
<name>A0A0R0DK60_9GAMM</name>
<evidence type="ECO:0000259" key="11">
    <source>
        <dbReference type="Pfam" id="PF08334"/>
    </source>
</evidence>
<dbReference type="PANTHER" id="PTHR30093">
    <property type="entry name" value="GENERAL SECRETION PATHWAY PROTEIN G"/>
    <property type="match status" value="1"/>
</dbReference>
<dbReference type="PRINTS" id="PR00813">
    <property type="entry name" value="BCTERIALGSPG"/>
</dbReference>
<organism evidence="12 13">
    <name type="scientific">Stenotrophomonas ginsengisoli</name>
    <dbReference type="NCBI Taxonomy" id="336566"/>
    <lineage>
        <taxon>Bacteria</taxon>
        <taxon>Pseudomonadati</taxon>
        <taxon>Pseudomonadota</taxon>
        <taxon>Gammaproteobacteria</taxon>
        <taxon>Lysobacterales</taxon>
        <taxon>Lysobacteraceae</taxon>
        <taxon>Stenotrophomonas</taxon>
    </lineage>
</organism>
<feature type="transmembrane region" description="Helical" evidence="10">
    <location>
        <begin position="12"/>
        <end position="35"/>
    </location>
</feature>
<dbReference type="Gene3D" id="3.30.700.10">
    <property type="entry name" value="Glycoprotein, Type 4 Pilin"/>
    <property type="match status" value="1"/>
</dbReference>
<keyword evidence="8 10" id="KW-1133">Transmembrane helix</keyword>
<dbReference type="GO" id="GO:0005886">
    <property type="term" value="C:plasma membrane"/>
    <property type="evidence" value="ECO:0007669"/>
    <property type="project" value="UniProtKB-SubCell"/>
</dbReference>
<evidence type="ECO:0000313" key="12">
    <source>
        <dbReference type="EMBL" id="KRG78759.1"/>
    </source>
</evidence>
<evidence type="ECO:0000256" key="2">
    <source>
        <dbReference type="ARBA" id="ARBA00009984"/>
    </source>
</evidence>
<keyword evidence="5" id="KW-0488">Methylation</keyword>
<evidence type="ECO:0000256" key="8">
    <source>
        <dbReference type="ARBA" id="ARBA00022989"/>
    </source>
</evidence>
<keyword evidence="13" id="KW-1185">Reference proteome</keyword>
<proteinExistence type="inferred from homology"/>
<keyword evidence="6" id="KW-0997">Cell inner membrane</keyword>
<evidence type="ECO:0000256" key="1">
    <source>
        <dbReference type="ARBA" id="ARBA00004377"/>
    </source>
</evidence>
<keyword evidence="7 10" id="KW-0812">Transmembrane</keyword>
<evidence type="ECO:0000313" key="13">
    <source>
        <dbReference type="Proteomes" id="UP000050956"/>
    </source>
</evidence>